<dbReference type="PANTHER" id="PTHR45955:SF1">
    <property type="entry name" value="PHOSPHOACETYLGLUCOSAMINE MUTASE"/>
    <property type="match status" value="1"/>
</dbReference>
<comment type="caution">
    <text evidence="2">The sequence shown here is derived from an EMBL/GenBank/DDBJ whole genome shotgun (WGS) entry which is preliminary data.</text>
</comment>
<dbReference type="SUPFAM" id="SSF55957">
    <property type="entry name" value="Phosphoglucomutase, C-terminal domain"/>
    <property type="match status" value="1"/>
</dbReference>
<dbReference type="Gene3D" id="3.30.310.50">
    <property type="entry name" value="Alpha-D-phosphohexomutase, C-terminal domain"/>
    <property type="match status" value="1"/>
</dbReference>
<evidence type="ECO:0000313" key="2">
    <source>
        <dbReference type="EMBL" id="MBA0733632.1"/>
    </source>
</evidence>
<accession>A0A7J9BBP8</accession>
<sequence length="211" mass="22539">MGQQGSGQMHPSLNQQFTELGYWLLQDWCYILVFNGGVGADYVQKEKVVPRGIGSNDVGLRCAISSYLGTAYANGASADYLKQLGLEVIFTPTGVKHLHEKAAQFDIGILVVLKAALRLLSVRRLINQAVGDALSCLLLVKVVDRTAVATINAETVAIRPPGIQEAIDAETGTEDVIPVYAEASTQEAADSLASSVAKIVDRFLGFGTSQQ</sequence>
<name>A0A7J9BBP8_GOSGO</name>
<keyword evidence="3" id="KW-1185">Reference proteome</keyword>
<gene>
    <name evidence="2" type="ORF">Gogos_017622</name>
</gene>
<dbReference type="GO" id="GO:0004610">
    <property type="term" value="F:phosphoacetylglucosamine mutase activity"/>
    <property type="evidence" value="ECO:0007669"/>
    <property type="project" value="TreeGrafter"/>
</dbReference>
<reference evidence="2 3" key="1">
    <citation type="journal article" date="2019" name="Genome Biol. Evol.">
        <title>Insights into the evolution of the New World diploid cottons (Gossypium, subgenus Houzingenia) based on genome sequencing.</title>
        <authorList>
            <person name="Grover C.E."/>
            <person name="Arick M.A. 2nd"/>
            <person name="Thrash A."/>
            <person name="Conover J.L."/>
            <person name="Sanders W.S."/>
            <person name="Peterson D.G."/>
            <person name="Frelichowski J.E."/>
            <person name="Scheffler J.A."/>
            <person name="Scheffler B.E."/>
            <person name="Wendel J.F."/>
        </authorList>
    </citation>
    <scope>NUCLEOTIDE SEQUENCE [LARGE SCALE GENOMIC DNA]</scope>
    <source>
        <strain evidence="2">5</strain>
        <tissue evidence="2">Leaf</tissue>
    </source>
</reference>
<dbReference type="PANTHER" id="PTHR45955">
    <property type="entry name" value="PHOSPHOACETYLGLUCOSAMINE MUTASE"/>
    <property type="match status" value="1"/>
</dbReference>
<dbReference type="Pfam" id="PF21404">
    <property type="entry name" value="AMG1_III"/>
    <property type="match status" value="1"/>
</dbReference>
<dbReference type="InterPro" id="IPR049022">
    <property type="entry name" value="AMG1_III"/>
</dbReference>
<organism evidence="2 3">
    <name type="scientific">Gossypium gossypioides</name>
    <name type="common">Mexican cotton</name>
    <name type="synonym">Selera gossypioides</name>
    <dbReference type="NCBI Taxonomy" id="34282"/>
    <lineage>
        <taxon>Eukaryota</taxon>
        <taxon>Viridiplantae</taxon>
        <taxon>Streptophyta</taxon>
        <taxon>Embryophyta</taxon>
        <taxon>Tracheophyta</taxon>
        <taxon>Spermatophyta</taxon>
        <taxon>Magnoliopsida</taxon>
        <taxon>eudicotyledons</taxon>
        <taxon>Gunneridae</taxon>
        <taxon>Pentapetalae</taxon>
        <taxon>rosids</taxon>
        <taxon>malvids</taxon>
        <taxon>Malvales</taxon>
        <taxon>Malvaceae</taxon>
        <taxon>Malvoideae</taxon>
        <taxon>Gossypium</taxon>
    </lineage>
</organism>
<dbReference type="GO" id="GO:0006048">
    <property type="term" value="P:UDP-N-acetylglucosamine biosynthetic process"/>
    <property type="evidence" value="ECO:0007669"/>
    <property type="project" value="TreeGrafter"/>
</dbReference>
<dbReference type="InterPro" id="IPR036900">
    <property type="entry name" value="A-D-PHexomutase_C_sf"/>
</dbReference>
<protein>
    <recommendedName>
        <fullName evidence="1">Phosphoacetylglucosamine mutase AMG1 domain-containing protein</fullName>
    </recommendedName>
</protein>
<dbReference type="EMBL" id="JABEZY010000002">
    <property type="protein sequence ID" value="MBA0733632.1"/>
    <property type="molecule type" value="Genomic_DNA"/>
</dbReference>
<feature type="domain" description="Phosphoacetylglucosamine mutase AMG1" evidence="1">
    <location>
        <begin position="68"/>
        <end position="110"/>
    </location>
</feature>
<dbReference type="OrthoDB" id="1928at2759"/>
<proteinExistence type="predicted"/>
<dbReference type="Proteomes" id="UP000593579">
    <property type="component" value="Unassembled WGS sequence"/>
</dbReference>
<evidence type="ECO:0000313" key="3">
    <source>
        <dbReference type="Proteomes" id="UP000593579"/>
    </source>
</evidence>
<dbReference type="AlphaFoldDB" id="A0A7J9BBP8"/>
<evidence type="ECO:0000259" key="1">
    <source>
        <dbReference type="Pfam" id="PF21404"/>
    </source>
</evidence>